<evidence type="ECO:0000259" key="5">
    <source>
        <dbReference type="PROSITE" id="PS50901"/>
    </source>
</evidence>
<proteinExistence type="predicted"/>
<dbReference type="GO" id="GO:0003677">
    <property type="term" value="F:DNA binding"/>
    <property type="evidence" value="ECO:0007669"/>
    <property type="project" value="InterPro"/>
</dbReference>
<dbReference type="SUPFAM" id="SSF52540">
    <property type="entry name" value="P-loop containing nucleoside triphosphate hydrolases"/>
    <property type="match status" value="1"/>
</dbReference>
<feature type="transmembrane region" description="Helical" evidence="4">
    <location>
        <begin position="53"/>
        <end position="70"/>
    </location>
</feature>
<feature type="transmembrane region" description="Helical" evidence="4">
    <location>
        <begin position="28"/>
        <end position="47"/>
    </location>
</feature>
<evidence type="ECO:0000256" key="3">
    <source>
        <dbReference type="PROSITE-ProRule" id="PRU00289"/>
    </source>
</evidence>
<keyword evidence="4" id="KW-0472">Membrane</keyword>
<dbReference type="InterPro" id="IPR027417">
    <property type="entry name" value="P-loop_NTPase"/>
</dbReference>
<dbReference type="PANTHER" id="PTHR22683:SF41">
    <property type="entry name" value="DNA TRANSLOCASE FTSK"/>
    <property type="match status" value="1"/>
</dbReference>
<dbReference type="EMBL" id="JXYS01000104">
    <property type="protein sequence ID" value="KJF15994.1"/>
    <property type="molecule type" value="Genomic_DNA"/>
</dbReference>
<dbReference type="PROSITE" id="PS50901">
    <property type="entry name" value="FTSK"/>
    <property type="match status" value="1"/>
</dbReference>
<feature type="binding site" evidence="3">
    <location>
        <begin position="216"/>
        <end position="223"/>
    </location>
    <ligand>
        <name>ATP</name>
        <dbReference type="ChEBI" id="CHEBI:30616"/>
    </ligand>
</feature>
<dbReference type="PANTHER" id="PTHR22683">
    <property type="entry name" value="SPORULATION PROTEIN RELATED"/>
    <property type="match status" value="1"/>
</dbReference>
<keyword evidence="4" id="KW-1133">Transmembrane helix</keyword>
<evidence type="ECO:0000256" key="1">
    <source>
        <dbReference type="ARBA" id="ARBA00022741"/>
    </source>
</evidence>
<dbReference type="AlphaFoldDB" id="A0A0D8HDN6"/>
<name>A0A0D8HDN6_9ACTN</name>
<comment type="caution">
    <text evidence="6">The sequence shown here is derived from an EMBL/GenBank/DDBJ whole genome shotgun (WGS) entry which is preliminary data.</text>
</comment>
<accession>A0A0D8HDN6</accession>
<keyword evidence="7" id="KW-1185">Reference proteome</keyword>
<dbReference type="RefSeq" id="WP_052606818.1">
    <property type="nucleotide sequence ID" value="NZ_JXYS01000104.1"/>
</dbReference>
<dbReference type="InterPro" id="IPR002543">
    <property type="entry name" value="FtsK_dom"/>
</dbReference>
<evidence type="ECO:0000256" key="4">
    <source>
        <dbReference type="SAM" id="Phobius"/>
    </source>
</evidence>
<organism evidence="6 7">
    <name type="scientific">Acidithrix ferrooxidans</name>
    <dbReference type="NCBI Taxonomy" id="1280514"/>
    <lineage>
        <taxon>Bacteria</taxon>
        <taxon>Bacillati</taxon>
        <taxon>Actinomycetota</taxon>
        <taxon>Acidimicrobiia</taxon>
        <taxon>Acidimicrobiales</taxon>
        <taxon>Acidimicrobiaceae</taxon>
        <taxon>Acidithrix</taxon>
    </lineage>
</organism>
<keyword evidence="2 3" id="KW-0067">ATP-binding</keyword>
<sequence>MVNQSQSSTERSVSDELFELALQACWRWRLELCLLAITAGAFALLYFKGKFGPVLSGISVGLTLVVIVAIPTTRRLLGRMLHSARVRRNLDLAFTFVQGRISERKPKILRIEKTISGDIATLRLRPGTSIKDLEDTARIIAVNLEVRDVKVTQDPTRANRVWLSILRRDPFGDQTMSQPLLNKTQTDFWDPIPIGINDQGKTVFVGLPEHSLLIGGEPGGGKSVLLWSLLTAAALDPSIVLWLFDGKMVQLAPWRKCAHSFVGMEIDKAITALEALRAEMELRYQKLLDYEVEKVVKGDGLPLHLVVIDELALYVSHPDKKAAQRFSDLLRDLLARGRAAGVIVVAATQKPSVDVVPSSLRDLFGFRWAMRCTTKDASDTILGSGWATRGYSAAEIDPAKRGVGFLLHEGGIPVLLRTFELKYEDVVAIAKRAFNLRHNNDGPDEGSDQ</sequence>
<dbReference type="InterPro" id="IPR050206">
    <property type="entry name" value="FtsK/SpoIIIE/SftA"/>
</dbReference>
<evidence type="ECO:0000313" key="7">
    <source>
        <dbReference type="Proteomes" id="UP000032360"/>
    </source>
</evidence>
<evidence type="ECO:0000256" key="2">
    <source>
        <dbReference type="ARBA" id="ARBA00022840"/>
    </source>
</evidence>
<dbReference type="GO" id="GO:0005524">
    <property type="term" value="F:ATP binding"/>
    <property type="evidence" value="ECO:0007669"/>
    <property type="project" value="UniProtKB-UniRule"/>
</dbReference>
<dbReference type="Pfam" id="PF01580">
    <property type="entry name" value="FtsK_SpoIIIE"/>
    <property type="match status" value="1"/>
</dbReference>
<gene>
    <name evidence="6" type="primary">ftsK2</name>
    <name evidence="6" type="ORF">AXFE_31460</name>
</gene>
<dbReference type="OrthoDB" id="3315716at2"/>
<evidence type="ECO:0000313" key="6">
    <source>
        <dbReference type="EMBL" id="KJF15994.1"/>
    </source>
</evidence>
<dbReference type="CDD" id="cd01120">
    <property type="entry name" value="RecA-like_superfamily"/>
    <property type="match status" value="1"/>
</dbReference>
<dbReference type="Gene3D" id="3.40.50.300">
    <property type="entry name" value="P-loop containing nucleotide triphosphate hydrolases"/>
    <property type="match status" value="1"/>
</dbReference>
<reference evidence="6 7" key="1">
    <citation type="submission" date="2015-01" db="EMBL/GenBank/DDBJ databases">
        <title>Draft genome of the acidophilic iron oxidizer Acidithrix ferrooxidans strain Py-F3.</title>
        <authorList>
            <person name="Poehlein A."/>
            <person name="Eisen S."/>
            <person name="Schloemann M."/>
            <person name="Johnson B.D."/>
            <person name="Daniel R."/>
            <person name="Muehling M."/>
        </authorList>
    </citation>
    <scope>NUCLEOTIDE SEQUENCE [LARGE SCALE GENOMIC DNA]</scope>
    <source>
        <strain evidence="6 7">Py-F3</strain>
    </source>
</reference>
<dbReference type="Proteomes" id="UP000032360">
    <property type="component" value="Unassembled WGS sequence"/>
</dbReference>
<keyword evidence="1 3" id="KW-0547">Nucleotide-binding</keyword>
<feature type="domain" description="FtsK" evidence="5">
    <location>
        <begin position="200"/>
        <end position="379"/>
    </location>
</feature>
<protein>
    <submittedName>
        <fullName evidence="6">DNA translocase FtsK</fullName>
    </submittedName>
</protein>
<keyword evidence="4" id="KW-0812">Transmembrane</keyword>
<dbReference type="PATRIC" id="fig|1280514.3.peg.4202"/>
<dbReference type="STRING" id="1280514.AXFE_31460"/>